<evidence type="ECO:0000256" key="1">
    <source>
        <dbReference type="SAM" id="MobiDB-lite"/>
    </source>
</evidence>
<evidence type="ECO:0000313" key="3">
    <source>
        <dbReference type="EMBL" id="EGZ28568.1"/>
    </source>
</evidence>
<dbReference type="Proteomes" id="UP000002640">
    <property type="component" value="Unassembled WGS sequence"/>
</dbReference>
<dbReference type="KEGG" id="psoj:PHYSODRAFT_260488"/>
<reference evidence="3 4" key="1">
    <citation type="journal article" date="2006" name="Science">
        <title>Phytophthora genome sequences uncover evolutionary origins and mechanisms of pathogenesis.</title>
        <authorList>
            <person name="Tyler B.M."/>
            <person name="Tripathy S."/>
            <person name="Zhang X."/>
            <person name="Dehal P."/>
            <person name="Jiang R.H."/>
            <person name="Aerts A."/>
            <person name="Arredondo F.D."/>
            <person name="Baxter L."/>
            <person name="Bensasson D."/>
            <person name="Beynon J.L."/>
            <person name="Chapman J."/>
            <person name="Damasceno C.M."/>
            <person name="Dorrance A.E."/>
            <person name="Dou D."/>
            <person name="Dickerman A.W."/>
            <person name="Dubchak I.L."/>
            <person name="Garbelotto M."/>
            <person name="Gijzen M."/>
            <person name="Gordon S.G."/>
            <person name="Govers F."/>
            <person name="Grunwald N.J."/>
            <person name="Huang W."/>
            <person name="Ivors K.L."/>
            <person name="Jones R.W."/>
            <person name="Kamoun S."/>
            <person name="Krampis K."/>
            <person name="Lamour K.H."/>
            <person name="Lee M.K."/>
            <person name="McDonald W.H."/>
            <person name="Medina M."/>
            <person name="Meijer H.J."/>
            <person name="Nordberg E.K."/>
            <person name="Maclean D.J."/>
            <person name="Ospina-Giraldo M.D."/>
            <person name="Morris P.F."/>
            <person name="Phuntumart V."/>
            <person name="Putnam N.H."/>
            <person name="Rash S."/>
            <person name="Rose J.K."/>
            <person name="Sakihama Y."/>
            <person name="Salamov A.A."/>
            <person name="Savidor A."/>
            <person name="Scheuring C.F."/>
            <person name="Smith B.M."/>
            <person name="Sobral B.W."/>
            <person name="Terry A."/>
            <person name="Torto-Alalibo T.A."/>
            <person name="Win J."/>
            <person name="Xu Z."/>
            <person name="Zhang H."/>
            <person name="Grigoriev I.V."/>
            <person name="Rokhsar D.S."/>
            <person name="Boore J.L."/>
        </authorList>
    </citation>
    <scope>NUCLEOTIDE SEQUENCE [LARGE SCALE GENOMIC DNA]</scope>
    <source>
        <strain evidence="3 4">P6497</strain>
    </source>
</reference>
<evidence type="ECO:0000256" key="2">
    <source>
        <dbReference type="SAM" id="SignalP"/>
    </source>
</evidence>
<dbReference type="SMR" id="G4YKI8"/>
<dbReference type="RefSeq" id="XP_009515843.1">
    <property type="nucleotide sequence ID" value="XM_009517548.1"/>
</dbReference>
<keyword evidence="4" id="KW-1185">Reference proteome</keyword>
<evidence type="ECO:0008006" key="5">
    <source>
        <dbReference type="Google" id="ProtNLM"/>
    </source>
</evidence>
<feature type="signal peptide" evidence="2">
    <location>
        <begin position="1"/>
        <end position="23"/>
    </location>
</feature>
<gene>
    <name evidence="3" type="ORF">PHYSODRAFT_260488</name>
</gene>
<protein>
    <recommendedName>
        <fullName evidence="5">TNFR-Cys domain-containing protein</fullName>
    </recommendedName>
</protein>
<dbReference type="InParanoid" id="G4YKI8"/>
<dbReference type="GeneID" id="20639185"/>
<organism evidence="3 4">
    <name type="scientific">Phytophthora sojae (strain P6497)</name>
    <name type="common">Soybean stem and root rot agent</name>
    <name type="synonym">Phytophthora megasperma f. sp. glycines</name>
    <dbReference type="NCBI Taxonomy" id="1094619"/>
    <lineage>
        <taxon>Eukaryota</taxon>
        <taxon>Sar</taxon>
        <taxon>Stramenopiles</taxon>
        <taxon>Oomycota</taxon>
        <taxon>Peronosporomycetes</taxon>
        <taxon>Peronosporales</taxon>
        <taxon>Peronosporaceae</taxon>
        <taxon>Phytophthora</taxon>
    </lineage>
</organism>
<feature type="region of interest" description="Disordered" evidence="1">
    <location>
        <begin position="279"/>
        <end position="305"/>
    </location>
</feature>
<dbReference type="EMBL" id="JH159151">
    <property type="protein sequence ID" value="EGZ28568.1"/>
    <property type="molecule type" value="Genomic_DNA"/>
</dbReference>
<name>G4YKI8_PHYSP</name>
<proteinExistence type="predicted"/>
<sequence>MATSTLHVLAPSALLLLLPDVHAQSSSASSASVVGDVSEVSTTNMTDTCGQDEYSNDCWYPVSCKGCLARTGCAVEVSTGQCVSSSSSVILDADTSSISYFLSGEVEYCRATDPACFSCRRGNAPAVCFGSSDCVCVSQCERLSTQATKCLPSSMGGLSSASLIAAVAVILPLVTYLIFKGSPCSSSCSISRWWRRRKDKTKRNLPGGLKLDAWRNHLNERAEPVDEQFADLELRSCFVPMNSVRHQPHSAETGGVHVEAGTDTGDVARAVAATDLPLSPTAHRSTAAAADQENEDGRCAATELV</sequence>
<dbReference type="OMA" id="STEAIEC"/>
<keyword evidence="2" id="KW-0732">Signal</keyword>
<accession>G4YKI8</accession>
<dbReference type="AlphaFoldDB" id="G4YKI8"/>
<feature type="chain" id="PRO_5003471351" description="TNFR-Cys domain-containing protein" evidence="2">
    <location>
        <begin position="24"/>
        <end position="305"/>
    </location>
</feature>
<evidence type="ECO:0000313" key="4">
    <source>
        <dbReference type="Proteomes" id="UP000002640"/>
    </source>
</evidence>